<comment type="caution">
    <text evidence="2">The sequence shown here is derived from an EMBL/GenBank/DDBJ whole genome shotgun (WGS) entry which is preliminary data.</text>
</comment>
<sequence>MGKMSSGDQRSLQRRQSMAGNQ</sequence>
<evidence type="ECO:0000256" key="1">
    <source>
        <dbReference type="SAM" id="MobiDB-lite"/>
    </source>
</evidence>
<evidence type="ECO:0000313" key="3">
    <source>
        <dbReference type="Proteomes" id="UP001154282"/>
    </source>
</evidence>
<organism evidence="2 3">
    <name type="scientific">Linum tenue</name>
    <dbReference type="NCBI Taxonomy" id="586396"/>
    <lineage>
        <taxon>Eukaryota</taxon>
        <taxon>Viridiplantae</taxon>
        <taxon>Streptophyta</taxon>
        <taxon>Embryophyta</taxon>
        <taxon>Tracheophyta</taxon>
        <taxon>Spermatophyta</taxon>
        <taxon>Magnoliopsida</taxon>
        <taxon>eudicotyledons</taxon>
        <taxon>Gunneridae</taxon>
        <taxon>Pentapetalae</taxon>
        <taxon>rosids</taxon>
        <taxon>fabids</taxon>
        <taxon>Malpighiales</taxon>
        <taxon>Linaceae</taxon>
        <taxon>Linum</taxon>
    </lineage>
</organism>
<keyword evidence="3" id="KW-1185">Reference proteome</keyword>
<reference evidence="2" key="1">
    <citation type="submission" date="2022-08" db="EMBL/GenBank/DDBJ databases">
        <authorList>
            <person name="Gutierrez-Valencia J."/>
        </authorList>
    </citation>
    <scope>NUCLEOTIDE SEQUENCE</scope>
</reference>
<gene>
    <name evidence="2" type="ORF">LITE_LOCUS4515</name>
</gene>
<name>A0AAV0HHX6_9ROSI</name>
<protein>
    <submittedName>
        <fullName evidence="2">Uncharacterized protein</fullName>
    </submittedName>
</protein>
<dbReference type="AlphaFoldDB" id="A0AAV0HHX6"/>
<proteinExistence type="predicted"/>
<evidence type="ECO:0000313" key="2">
    <source>
        <dbReference type="EMBL" id="CAI0384782.1"/>
    </source>
</evidence>
<dbReference type="EMBL" id="CAMGYJ010000002">
    <property type="protein sequence ID" value="CAI0384782.1"/>
    <property type="molecule type" value="Genomic_DNA"/>
</dbReference>
<dbReference type="Proteomes" id="UP001154282">
    <property type="component" value="Unassembled WGS sequence"/>
</dbReference>
<feature type="region of interest" description="Disordered" evidence="1">
    <location>
        <begin position="1"/>
        <end position="22"/>
    </location>
</feature>
<accession>A0AAV0HHX6</accession>